<dbReference type="Gene3D" id="1.10.340.30">
    <property type="entry name" value="Hypothetical protein, domain 2"/>
    <property type="match status" value="1"/>
</dbReference>
<dbReference type="PANTHER" id="PTHR43003:SF5">
    <property type="entry name" value="DNA-3-METHYLADENINE GLYCOSYLASE"/>
    <property type="match status" value="1"/>
</dbReference>
<dbReference type="InterPro" id="IPR011257">
    <property type="entry name" value="DNA_glycosylase"/>
</dbReference>
<evidence type="ECO:0000313" key="6">
    <source>
        <dbReference type="EMBL" id="MDQ0253945.1"/>
    </source>
</evidence>
<evidence type="ECO:0000256" key="4">
    <source>
        <dbReference type="ARBA" id="ARBA00023204"/>
    </source>
</evidence>
<accession>A0ABT9ZUY2</accession>
<dbReference type="InterPro" id="IPR051912">
    <property type="entry name" value="Alkylbase_DNA_Glycosylase/TA"/>
</dbReference>
<comment type="caution">
    <text evidence="6">The sequence shown here is derived from an EMBL/GenBank/DDBJ whole genome shotgun (WGS) entry which is preliminary data.</text>
</comment>
<organism evidence="6 7">
    <name type="scientific">Evansella vedderi</name>
    <dbReference type="NCBI Taxonomy" id="38282"/>
    <lineage>
        <taxon>Bacteria</taxon>
        <taxon>Bacillati</taxon>
        <taxon>Bacillota</taxon>
        <taxon>Bacilli</taxon>
        <taxon>Bacillales</taxon>
        <taxon>Bacillaceae</taxon>
        <taxon>Evansella</taxon>
    </lineage>
</organism>
<evidence type="ECO:0000256" key="1">
    <source>
        <dbReference type="ARBA" id="ARBA00000086"/>
    </source>
</evidence>
<dbReference type="SUPFAM" id="SSF48150">
    <property type="entry name" value="DNA-glycosylase"/>
    <property type="match status" value="1"/>
</dbReference>
<name>A0ABT9ZUY2_9BACI</name>
<dbReference type="Pfam" id="PF00730">
    <property type="entry name" value="HhH-GPD"/>
    <property type="match status" value="1"/>
</dbReference>
<evidence type="ECO:0000256" key="3">
    <source>
        <dbReference type="ARBA" id="ARBA00022763"/>
    </source>
</evidence>
<sequence>MDEHIIVQGPYNFFQALKRLKIDPLYEINLEKQSIKVPLWMEGTAVVVHITHVGTVEEPRFHIKTMEAVHEEKVIKELRRIFHWDISLHTVYEHFQQTDLHSLFETFRGTPFVCDFSLYGCLMKTIIHQQLNMAFAYELSKRFIQTFGVEKEGQWFYPSAERVSELKVEQLRELQFSQRKGEYVIDTSKLIAEGKLHLDRFLYEEDEKIIKELVAIRGIGRWTAECFLMFGLGRTDLFPVQDIGIQNGMKKYYGLDRKPSLEEMVEKSEGWKPYRTYASLYLWESLEVD</sequence>
<dbReference type="InterPro" id="IPR003265">
    <property type="entry name" value="HhH-GPD_domain"/>
</dbReference>
<protein>
    <recommendedName>
        <fullName evidence="2">DNA-3-methyladenine glycosylase II</fullName>
        <ecNumber evidence="2">3.2.2.21</ecNumber>
    </recommendedName>
</protein>
<keyword evidence="3" id="KW-0227">DNA damage</keyword>
<dbReference type="RefSeq" id="WP_307323224.1">
    <property type="nucleotide sequence ID" value="NZ_JAUSUG010000004.1"/>
</dbReference>
<feature type="domain" description="HhH-GPD" evidence="5">
    <location>
        <begin position="127"/>
        <end position="287"/>
    </location>
</feature>
<dbReference type="EC" id="3.2.2.21" evidence="2"/>
<evidence type="ECO:0000259" key="5">
    <source>
        <dbReference type="SMART" id="SM00478"/>
    </source>
</evidence>
<proteinExistence type="predicted"/>
<evidence type="ECO:0000256" key="2">
    <source>
        <dbReference type="ARBA" id="ARBA00012000"/>
    </source>
</evidence>
<dbReference type="CDD" id="cd00056">
    <property type="entry name" value="ENDO3c"/>
    <property type="match status" value="1"/>
</dbReference>
<reference evidence="6 7" key="1">
    <citation type="submission" date="2023-07" db="EMBL/GenBank/DDBJ databases">
        <title>Genomic Encyclopedia of Type Strains, Phase IV (KMG-IV): sequencing the most valuable type-strain genomes for metagenomic binning, comparative biology and taxonomic classification.</title>
        <authorList>
            <person name="Goeker M."/>
        </authorList>
    </citation>
    <scope>NUCLEOTIDE SEQUENCE [LARGE SCALE GENOMIC DNA]</scope>
    <source>
        <strain evidence="6 7">DSM 9768</strain>
    </source>
</reference>
<dbReference type="EMBL" id="JAUSUG010000004">
    <property type="protein sequence ID" value="MDQ0253945.1"/>
    <property type="molecule type" value="Genomic_DNA"/>
</dbReference>
<gene>
    <name evidence="6" type="ORF">J2S74_001318</name>
</gene>
<dbReference type="Gene3D" id="1.10.1670.40">
    <property type="match status" value="1"/>
</dbReference>
<evidence type="ECO:0000313" key="7">
    <source>
        <dbReference type="Proteomes" id="UP001230005"/>
    </source>
</evidence>
<comment type="catalytic activity">
    <reaction evidence="1">
        <text>Hydrolysis of alkylated DNA, releasing 3-methyladenine, 3-methylguanine, 7-methylguanine and 7-methyladenine.</text>
        <dbReference type="EC" id="3.2.2.21"/>
    </reaction>
</comment>
<dbReference type="SMART" id="SM00478">
    <property type="entry name" value="ENDO3c"/>
    <property type="match status" value="1"/>
</dbReference>
<dbReference type="PANTHER" id="PTHR43003">
    <property type="entry name" value="DNA-3-METHYLADENINE GLYCOSYLASE"/>
    <property type="match status" value="1"/>
</dbReference>
<keyword evidence="6" id="KW-0326">Glycosidase</keyword>
<keyword evidence="7" id="KW-1185">Reference proteome</keyword>
<dbReference type="Proteomes" id="UP001230005">
    <property type="component" value="Unassembled WGS sequence"/>
</dbReference>
<keyword evidence="4" id="KW-0234">DNA repair</keyword>
<dbReference type="GO" id="GO:0003905">
    <property type="term" value="F:alkylbase DNA N-glycosylase activity"/>
    <property type="evidence" value="ECO:0007669"/>
    <property type="project" value="UniProtKB-EC"/>
</dbReference>
<keyword evidence="6" id="KW-0378">Hydrolase</keyword>